<sequence length="833" mass="93894">MESQSGCPSSAAANRWERFKAVIERLYMVEKRKVSEVVTIMKNDHGFDAGENQYKYQFKKWKWKKNMLARKKTEIATQLQSRAAAGKPSSAITFQGRPIDQNKIRRHLKATARQESRDMVLKRAPLATGPDVLMVDSRPVLSFANSIFLKWNMPYAAMRRFQVQSFSHASPSSFSAPTPGSDIAVVTPSASADPPRDAPSPTALHLKEKVAIDRAHLFVQGQHDKLLKSMDKEERMEMSTWLYQYWFFCFKTAKNWGRGPRVWTADSLGFDRFHDPAHRSLPSTPSGGLNVDGPRPPEVLRPSNLCRWHIHVRQDEEEDYEELPEEEITADLAATADPYDESTWGPWPSQWQEPPLQARLRDALEHNDFSTIRTETLPVAVPQIAKAAKRSPDELLQESLGFSIISRDVDQVESILRQVQREKVDISSLHPCHLATSYLDGSKSCCNIFSALLHLGPNLRHIYTNDMGHTVLDNLMIAILKSHTSVTPTIADPALRDMCRFPGEEVDICGRWDADSDCIRHLLAKGDPSIPFSWKHKFCHTSVQAICHCICQISQYSTAMRGAASGLYVRRCFDCGMKLQLQPLHCLVVTAYHVACHGCEDEDLFGMVACLLCLIANGFDTRKMASISITALVQNAGLESPCDHEELSPAELSQKLSETPASSSWSAEVKTGWSVFCGILCLDQNNSEVIDSEGEMSEHSEVDDREFIGTDPPADFFRGDHFGFHNQAGLFRLREDLATLWAAVQAELSTYRRLDERYGWTSDYFSMEQLRDQLDRGEHVSVKYADAGLLQTHCVCGSFSTYRGIPTLSDTTTQYIANLDVWQRATYSHLPDY</sequence>
<dbReference type="InterPro" id="IPR025676">
    <property type="entry name" value="Clr5_dom"/>
</dbReference>
<dbReference type="GeneID" id="54579130"/>
<dbReference type="Proteomes" id="UP000800094">
    <property type="component" value="Unassembled WGS sequence"/>
</dbReference>
<organism evidence="2 3">
    <name type="scientific">Trematosphaeria pertusa</name>
    <dbReference type="NCBI Taxonomy" id="390896"/>
    <lineage>
        <taxon>Eukaryota</taxon>
        <taxon>Fungi</taxon>
        <taxon>Dikarya</taxon>
        <taxon>Ascomycota</taxon>
        <taxon>Pezizomycotina</taxon>
        <taxon>Dothideomycetes</taxon>
        <taxon>Pleosporomycetidae</taxon>
        <taxon>Pleosporales</taxon>
        <taxon>Massarineae</taxon>
        <taxon>Trematosphaeriaceae</taxon>
        <taxon>Trematosphaeria</taxon>
    </lineage>
</organism>
<dbReference type="Pfam" id="PF14420">
    <property type="entry name" value="Clr5"/>
    <property type="match status" value="1"/>
</dbReference>
<accession>A0A6A6II91</accession>
<proteinExistence type="predicted"/>
<keyword evidence="3" id="KW-1185">Reference proteome</keyword>
<protein>
    <recommendedName>
        <fullName evidence="1">Clr5 domain-containing protein</fullName>
    </recommendedName>
</protein>
<dbReference type="RefSeq" id="XP_033685298.1">
    <property type="nucleotide sequence ID" value="XM_033825800.1"/>
</dbReference>
<name>A0A6A6II91_9PLEO</name>
<evidence type="ECO:0000313" key="3">
    <source>
        <dbReference type="Proteomes" id="UP000800094"/>
    </source>
</evidence>
<feature type="domain" description="Clr5" evidence="1">
    <location>
        <begin position="14"/>
        <end position="65"/>
    </location>
</feature>
<dbReference type="PANTHER" id="PTHR38788:SF3">
    <property type="entry name" value="CLR5 DOMAIN-CONTAINING PROTEIN"/>
    <property type="match status" value="1"/>
</dbReference>
<dbReference type="OrthoDB" id="539213at2759"/>
<evidence type="ECO:0000313" key="2">
    <source>
        <dbReference type="EMBL" id="KAF2250294.1"/>
    </source>
</evidence>
<dbReference type="AlphaFoldDB" id="A0A6A6II91"/>
<evidence type="ECO:0000259" key="1">
    <source>
        <dbReference type="Pfam" id="PF14420"/>
    </source>
</evidence>
<dbReference type="PANTHER" id="PTHR38788">
    <property type="entry name" value="CLR5 DOMAIN-CONTAINING PROTEIN"/>
    <property type="match status" value="1"/>
</dbReference>
<gene>
    <name evidence="2" type="ORF">BU26DRAFT_483226</name>
</gene>
<dbReference type="EMBL" id="ML987194">
    <property type="protein sequence ID" value="KAF2250294.1"/>
    <property type="molecule type" value="Genomic_DNA"/>
</dbReference>
<reference evidence="2" key="1">
    <citation type="journal article" date="2020" name="Stud. Mycol.">
        <title>101 Dothideomycetes genomes: a test case for predicting lifestyles and emergence of pathogens.</title>
        <authorList>
            <person name="Haridas S."/>
            <person name="Albert R."/>
            <person name="Binder M."/>
            <person name="Bloem J."/>
            <person name="Labutti K."/>
            <person name="Salamov A."/>
            <person name="Andreopoulos B."/>
            <person name="Baker S."/>
            <person name="Barry K."/>
            <person name="Bills G."/>
            <person name="Bluhm B."/>
            <person name="Cannon C."/>
            <person name="Castanera R."/>
            <person name="Culley D."/>
            <person name="Daum C."/>
            <person name="Ezra D."/>
            <person name="Gonzalez J."/>
            <person name="Henrissat B."/>
            <person name="Kuo A."/>
            <person name="Liang C."/>
            <person name="Lipzen A."/>
            <person name="Lutzoni F."/>
            <person name="Magnuson J."/>
            <person name="Mondo S."/>
            <person name="Nolan M."/>
            <person name="Ohm R."/>
            <person name="Pangilinan J."/>
            <person name="Park H.-J."/>
            <person name="Ramirez L."/>
            <person name="Alfaro M."/>
            <person name="Sun H."/>
            <person name="Tritt A."/>
            <person name="Yoshinaga Y."/>
            <person name="Zwiers L.-H."/>
            <person name="Turgeon B."/>
            <person name="Goodwin S."/>
            <person name="Spatafora J."/>
            <person name="Crous P."/>
            <person name="Grigoriev I."/>
        </authorList>
    </citation>
    <scope>NUCLEOTIDE SEQUENCE</scope>
    <source>
        <strain evidence="2">CBS 122368</strain>
    </source>
</reference>